<feature type="region of interest" description="Disordered" evidence="1">
    <location>
        <begin position="110"/>
        <end position="139"/>
    </location>
</feature>
<organism evidence="2 3">
    <name type="scientific">Cocos nucifera</name>
    <name type="common">Coconut palm</name>
    <dbReference type="NCBI Taxonomy" id="13894"/>
    <lineage>
        <taxon>Eukaryota</taxon>
        <taxon>Viridiplantae</taxon>
        <taxon>Streptophyta</taxon>
        <taxon>Embryophyta</taxon>
        <taxon>Tracheophyta</taxon>
        <taxon>Spermatophyta</taxon>
        <taxon>Magnoliopsida</taxon>
        <taxon>Liliopsida</taxon>
        <taxon>Arecaceae</taxon>
        <taxon>Arecoideae</taxon>
        <taxon>Cocoseae</taxon>
        <taxon>Attaleinae</taxon>
        <taxon>Cocos</taxon>
    </lineage>
</organism>
<protein>
    <submittedName>
        <fullName evidence="2">Uncharacterized protein</fullName>
    </submittedName>
</protein>
<reference evidence="2" key="2">
    <citation type="submission" date="2019-07" db="EMBL/GenBank/DDBJ databases">
        <authorList>
            <person name="Yang Y."/>
            <person name="Bocs S."/>
            <person name="Baudouin L."/>
        </authorList>
    </citation>
    <scope>NUCLEOTIDE SEQUENCE</scope>
    <source>
        <tissue evidence="2">Spear leaf of Hainan Tall coconut</tissue>
    </source>
</reference>
<evidence type="ECO:0000313" key="3">
    <source>
        <dbReference type="Proteomes" id="UP000797356"/>
    </source>
</evidence>
<sequence>MILHRRSRSFSSPFLSIFVGFLNPCSPKIRAGGIAGSRGKPRSHLVSLFPFSPWPQASPPATGFVGNQSQRKTPVCLDIFPLIPAVQTSSPAVHCRPPSAIHYHLLRTPGHVAGPRPKAKSKETPNPLFSRSPSLISRG</sequence>
<keyword evidence="3" id="KW-1185">Reference proteome</keyword>
<proteinExistence type="predicted"/>
<dbReference type="AlphaFoldDB" id="A0A8K0IQJ2"/>
<accession>A0A8K0IQJ2</accession>
<evidence type="ECO:0000256" key="1">
    <source>
        <dbReference type="SAM" id="MobiDB-lite"/>
    </source>
</evidence>
<dbReference type="Proteomes" id="UP000797356">
    <property type="component" value="Chromosome 12"/>
</dbReference>
<name>A0A8K0IQJ2_COCNU</name>
<gene>
    <name evidence="2" type="ORF">COCNU_12G001600</name>
</gene>
<comment type="caution">
    <text evidence="2">The sequence shown here is derived from an EMBL/GenBank/DDBJ whole genome shotgun (WGS) entry which is preliminary data.</text>
</comment>
<evidence type="ECO:0000313" key="2">
    <source>
        <dbReference type="EMBL" id="KAG1365160.1"/>
    </source>
</evidence>
<feature type="compositionally biased region" description="Polar residues" evidence="1">
    <location>
        <begin position="127"/>
        <end position="139"/>
    </location>
</feature>
<dbReference type="EMBL" id="CM017883">
    <property type="protein sequence ID" value="KAG1365160.1"/>
    <property type="molecule type" value="Genomic_DNA"/>
</dbReference>
<reference evidence="2" key="1">
    <citation type="journal article" date="2017" name="Gigascience">
        <title>The genome draft of coconut (Cocos nucifera).</title>
        <authorList>
            <person name="Xiao Y."/>
            <person name="Xu P."/>
            <person name="Fan H."/>
            <person name="Baudouin L."/>
            <person name="Xia W."/>
            <person name="Bocs S."/>
            <person name="Xu J."/>
            <person name="Li Q."/>
            <person name="Guo A."/>
            <person name="Zhou L."/>
            <person name="Li J."/>
            <person name="Wu Y."/>
            <person name="Ma Z."/>
            <person name="Armero A."/>
            <person name="Issali A.E."/>
            <person name="Liu N."/>
            <person name="Peng M."/>
            <person name="Yang Y."/>
        </authorList>
    </citation>
    <scope>NUCLEOTIDE SEQUENCE</scope>
    <source>
        <tissue evidence="2">Spear leaf of Hainan Tall coconut</tissue>
    </source>
</reference>